<keyword evidence="3" id="KW-0547">Nucleotide-binding</keyword>
<dbReference type="InterPro" id="IPR027417">
    <property type="entry name" value="P-loop_NTPase"/>
</dbReference>
<dbReference type="GO" id="GO:0000166">
    <property type="term" value="F:nucleotide binding"/>
    <property type="evidence" value="ECO:0007669"/>
    <property type="project" value="UniProtKB-KW"/>
</dbReference>
<dbReference type="InterPro" id="IPR020859">
    <property type="entry name" value="ROC"/>
</dbReference>
<dbReference type="Pfam" id="PF12796">
    <property type="entry name" value="Ank_2"/>
    <property type="match status" value="1"/>
</dbReference>
<keyword evidence="2" id="KW-0677">Repeat</keyword>
<keyword evidence="5" id="KW-0175">Coiled coil</keyword>
<dbReference type="InterPro" id="IPR002110">
    <property type="entry name" value="Ankyrin_rpt"/>
</dbReference>
<dbReference type="SUPFAM" id="SSF52540">
    <property type="entry name" value="P-loop containing nucleoside triphosphate hydrolases"/>
    <property type="match status" value="1"/>
</dbReference>
<proteinExistence type="predicted"/>
<dbReference type="PANTHER" id="PTHR47026:SF2">
    <property type="entry name" value="FLAGELLAR ASSOCIATED PROTEIN"/>
    <property type="match status" value="1"/>
</dbReference>
<sequence>MTISAGPDEVLLWNAFRSRWSALAELLLSSGAGIDAPISHGRRMVHLACESRDVNVFQRLVDANASLDLVDDDGSLPLHVACRQNALRIVQTLTSGNPDKALVMMEARDEEQRTPLWYACAEGHASVVQALFDRAGDHVVNEPDAANETPLLAALRAPRITEQVFDVVRTLYHANSPLPTAEEFDAACSELPSNERDALKLCLEQWEIGVRAGSNDATRVPFETFHRGVDALQTYFQDMSSSDRVVNRHKICIVGQSEFGKTSLLRSLVTNRPDVTHFFIRTIGIDLLEWQFTRPPALATRSSVRMLQNTPGAGGGAQQRRVEIQHATVWDFAGQDVYKATHAVFFTKHTLFLLCIDLSLYSRKLEEAHSAPRSKRERIMNEFVKENVLCWLRLIFARQPDARVVLIGTKADLLDFKDRPINEVKMDLDVRLQQWKNAFKKEIDLEIDRVRSPSNSQTNLLTASKDVKTLEDLKTNLDEVVPKRWVISSSRSEGGLHRARREIEAIIAANDRGVLIPETFSKVVDQISAMRREAQKLPEGSREWLEALIVPVTDLTKSLCLSIENLEIDKCDEILHLLHELGDVLWFQQHDVGFLRDAVILAPKILIEYIRYVVNHEHLDDNIKGKNDEQQRYLLEIRSEGRVAPGFLRELRYWQNSDKDVTLSLKRLLQSFQLAYPHESDEMTMDSSIIVPVFWNLHATVKPQPLSKMDLPYSTHLCWEYEFLDDVPSTLFLHLAAESYAPGCLRQVRDGYIQVKQEDAFVSRISIPRDELGVPQRIVRLEVLAPSADDAWIKLRFYCCAMEKVLMGYPGVQVVRYVTEGSTRKRHQVSVALDKMARQAHLNGLFTEDLAEFSWLPADMDWFIHKSWENPTAFAQYRLLKGVAEQTSRIEETVRACQRMAMATDRERQFPALWTVERTRHMGEDVMRVRFHSDLTGVCHHEPLRIKVPDELWVKCSKLIKVGLSIMSNVVPNAVTLPVLKVVVNDSVTAMTRAVGEHLVTCADVHSLLHKYDFNEQTGDVRVNGGDEGMHPDEAVKLLEKLVTLAGEEARDISQLTNLERRYTKAGTIIWGHRDELDSCGDVIQPKDALPPATSRGESGSSPSTTVDEKRRLVIKVTSASGPVVAQWTPKYLCDWQVVSGGRSLVCKTLAPPVNEKGRADWTSVTVNLGEFSVQRLVQDYAIELTVKRNRFLLGSKIVTQCRLPLSQVLSGDLDPESVVDFKLSNSDIQLSGHLKLSTQRPAGSECEGLERAGRVERSIDRSRDLRAIPDAMADTGIEDSAVNDFLLILEEHRKNCERQGKYVEADTAKNRLEELKVHEENRRREAMRSRQIAERLGVEEAHMLEFQQFNKVWDRKMEEYEQNVDELAGSLRERHKTELLEFQKRLLEKQPKPKFSKDLLNLRRIEEHLARQKDYNEAHKIKLKADALEAWELEKWKSCKQQEMLQREVKFKQRQKQDLDALQKRIQSGREEQKKQRQVDLERLLQRYQNVKAELQQQHNLERIRPLTYDPDKYEMSVMLVAD</sequence>
<evidence type="ECO:0000313" key="8">
    <source>
        <dbReference type="EMBL" id="KAJ0404158.1"/>
    </source>
</evidence>
<feature type="coiled-coil region" evidence="5">
    <location>
        <begin position="1306"/>
        <end position="1371"/>
    </location>
</feature>
<feature type="compositionally biased region" description="Polar residues" evidence="6">
    <location>
        <begin position="1096"/>
        <end position="1106"/>
    </location>
</feature>
<organism evidence="8 9">
    <name type="scientific">Pythium insidiosum</name>
    <name type="common">Pythiosis disease agent</name>
    <dbReference type="NCBI Taxonomy" id="114742"/>
    <lineage>
        <taxon>Eukaryota</taxon>
        <taxon>Sar</taxon>
        <taxon>Stramenopiles</taxon>
        <taxon>Oomycota</taxon>
        <taxon>Peronosporomycetes</taxon>
        <taxon>Pythiales</taxon>
        <taxon>Pythiaceae</taxon>
        <taxon>Pythium</taxon>
    </lineage>
</organism>
<dbReference type="Gene3D" id="3.40.50.300">
    <property type="entry name" value="P-loop containing nucleotide triphosphate hydrolases"/>
    <property type="match status" value="1"/>
</dbReference>
<protein>
    <recommendedName>
        <fullName evidence="7">Roc domain-containing protein</fullName>
    </recommendedName>
</protein>
<dbReference type="PROSITE" id="PS50088">
    <property type="entry name" value="ANK_REPEAT"/>
    <property type="match status" value="1"/>
</dbReference>
<evidence type="ECO:0000256" key="4">
    <source>
        <dbReference type="PROSITE-ProRule" id="PRU00023"/>
    </source>
</evidence>
<dbReference type="PROSITE" id="PS51424">
    <property type="entry name" value="ROC"/>
    <property type="match status" value="1"/>
</dbReference>
<dbReference type="Pfam" id="PF08477">
    <property type="entry name" value="Roc"/>
    <property type="match status" value="1"/>
</dbReference>
<feature type="repeat" description="ANK" evidence="4">
    <location>
        <begin position="40"/>
        <end position="72"/>
    </location>
</feature>
<feature type="coiled-coil region" evidence="5">
    <location>
        <begin position="1443"/>
        <end position="1506"/>
    </location>
</feature>
<evidence type="ECO:0000256" key="2">
    <source>
        <dbReference type="ARBA" id="ARBA00022737"/>
    </source>
</evidence>
<accession>A0AAD5QAG8</accession>
<comment type="cofactor">
    <cofactor evidence="1">
        <name>Mg(2+)</name>
        <dbReference type="ChEBI" id="CHEBI:18420"/>
    </cofactor>
</comment>
<evidence type="ECO:0000313" key="9">
    <source>
        <dbReference type="Proteomes" id="UP001209570"/>
    </source>
</evidence>
<dbReference type="Pfam" id="PF00023">
    <property type="entry name" value="Ank"/>
    <property type="match status" value="1"/>
</dbReference>
<feature type="region of interest" description="Disordered" evidence="6">
    <location>
        <begin position="1082"/>
        <end position="1108"/>
    </location>
</feature>
<dbReference type="SMART" id="SM00248">
    <property type="entry name" value="ANK"/>
    <property type="match status" value="4"/>
</dbReference>
<dbReference type="SUPFAM" id="SSF48403">
    <property type="entry name" value="Ankyrin repeat"/>
    <property type="match status" value="1"/>
</dbReference>
<keyword evidence="4" id="KW-0040">ANK repeat</keyword>
<evidence type="ECO:0000259" key="7">
    <source>
        <dbReference type="PROSITE" id="PS51424"/>
    </source>
</evidence>
<reference evidence="8" key="1">
    <citation type="submission" date="2021-12" db="EMBL/GenBank/DDBJ databases">
        <title>Prjna785345.</title>
        <authorList>
            <person name="Rujirawat T."/>
            <person name="Krajaejun T."/>
        </authorList>
    </citation>
    <scope>NUCLEOTIDE SEQUENCE</scope>
    <source>
        <strain evidence="8">Pi057C3</strain>
    </source>
</reference>
<gene>
    <name evidence="8" type="ORF">P43SY_008716</name>
</gene>
<dbReference type="Gene3D" id="1.25.40.20">
    <property type="entry name" value="Ankyrin repeat-containing domain"/>
    <property type="match status" value="1"/>
</dbReference>
<dbReference type="Proteomes" id="UP001209570">
    <property type="component" value="Unassembled WGS sequence"/>
</dbReference>
<evidence type="ECO:0000256" key="6">
    <source>
        <dbReference type="SAM" id="MobiDB-lite"/>
    </source>
</evidence>
<evidence type="ECO:0000256" key="3">
    <source>
        <dbReference type="ARBA" id="ARBA00022741"/>
    </source>
</evidence>
<dbReference type="PRINTS" id="PR00449">
    <property type="entry name" value="RASTRNSFRMNG"/>
</dbReference>
<dbReference type="PANTHER" id="PTHR47026">
    <property type="entry name" value="PIGMENTOSA GTPASE REGULATOR-LIKE PROTEIN, PUTATIVE-RELATED"/>
    <property type="match status" value="1"/>
</dbReference>
<evidence type="ECO:0000256" key="1">
    <source>
        <dbReference type="ARBA" id="ARBA00001946"/>
    </source>
</evidence>
<dbReference type="EMBL" id="JAKCXM010000068">
    <property type="protein sequence ID" value="KAJ0404158.1"/>
    <property type="molecule type" value="Genomic_DNA"/>
</dbReference>
<evidence type="ECO:0000256" key="5">
    <source>
        <dbReference type="SAM" id="Coils"/>
    </source>
</evidence>
<keyword evidence="9" id="KW-1185">Reference proteome</keyword>
<comment type="caution">
    <text evidence="8">The sequence shown here is derived from an EMBL/GenBank/DDBJ whole genome shotgun (WGS) entry which is preliminary data.</text>
</comment>
<name>A0AAD5QAG8_PYTIN</name>
<feature type="domain" description="Roc" evidence="7">
    <location>
        <begin position="242"/>
        <end position="484"/>
    </location>
</feature>
<dbReference type="InterPro" id="IPR036770">
    <property type="entry name" value="Ankyrin_rpt-contain_sf"/>
</dbReference>